<proteinExistence type="predicted"/>
<dbReference type="EMBL" id="CAEZTS010000075">
    <property type="protein sequence ID" value="CAB4580035.1"/>
    <property type="molecule type" value="Genomic_DNA"/>
</dbReference>
<evidence type="ECO:0000313" key="1">
    <source>
        <dbReference type="EMBL" id="CAB4580035.1"/>
    </source>
</evidence>
<dbReference type="AlphaFoldDB" id="A0A6J6EXA6"/>
<organism evidence="1">
    <name type="scientific">freshwater metagenome</name>
    <dbReference type="NCBI Taxonomy" id="449393"/>
    <lineage>
        <taxon>unclassified sequences</taxon>
        <taxon>metagenomes</taxon>
        <taxon>ecological metagenomes</taxon>
    </lineage>
</organism>
<accession>A0A6J6EXA6</accession>
<reference evidence="1" key="1">
    <citation type="submission" date="2020-05" db="EMBL/GenBank/DDBJ databases">
        <authorList>
            <person name="Chiriac C."/>
            <person name="Salcher M."/>
            <person name="Ghai R."/>
            <person name="Kavagutti S V."/>
        </authorList>
    </citation>
    <scope>NUCLEOTIDE SEQUENCE</scope>
</reference>
<sequence>MPLPAAAVMSTRLPVSRPCPVTYVGSLVDMFPPECSVCE</sequence>
<gene>
    <name evidence="1" type="ORF">UFOPK1722_00958</name>
</gene>
<name>A0A6J6EXA6_9ZZZZ</name>
<protein>
    <submittedName>
        <fullName evidence="1">Unannotated protein</fullName>
    </submittedName>
</protein>